<feature type="transmembrane region" description="Helical" evidence="14">
    <location>
        <begin position="296"/>
        <end position="320"/>
    </location>
</feature>
<evidence type="ECO:0000256" key="14">
    <source>
        <dbReference type="SAM" id="Phobius"/>
    </source>
</evidence>
<name>A0A8J8SC05_9FIRM</name>
<keyword evidence="6" id="KW-0808">Transferase</keyword>
<keyword evidence="12" id="KW-0902">Two-component regulatory system</keyword>
<evidence type="ECO:0000256" key="6">
    <source>
        <dbReference type="ARBA" id="ARBA00022679"/>
    </source>
</evidence>
<dbReference type="PANTHER" id="PTHR34220:SF11">
    <property type="entry name" value="SENSOR PROTEIN KINASE HPTS"/>
    <property type="match status" value="1"/>
</dbReference>
<keyword evidence="18" id="KW-1185">Reference proteome</keyword>
<keyword evidence="4" id="KW-1003">Cell membrane</keyword>
<dbReference type="PANTHER" id="PTHR34220">
    <property type="entry name" value="SENSOR HISTIDINE KINASE YPDA"/>
    <property type="match status" value="1"/>
</dbReference>
<evidence type="ECO:0000256" key="10">
    <source>
        <dbReference type="ARBA" id="ARBA00022840"/>
    </source>
</evidence>
<evidence type="ECO:0000256" key="2">
    <source>
        <dbReference type="ARBA" id="ARBA00004651"/>
    </source>
</evidence>
<comment type="catalytic activity">
    <reaction evidence="1">
        <text>ATP + protein L-histidine = ADP + protein N-phospho-L-histidine.</text>
        <dbReference type="EC" id="2.7.13.3"/>
    </reaction>
</comment>
<dbReference type="InterPro" id="IPR003594">
    <property type="entry name" value="HATPase_dom"/>
</dbReference>
<feature type="transmembrane region" description="Helical" evidence="14">
    <location>
        <begin position="12"/>
        <end position="35"/>
    </location>
</feature>
<evidence type="ECO:0000313" key="18">
    <source>
        <dbReference type="Proteomes" id="UP000677305"/>
    </source>
</evidence>
<keyword evidence="13 14" id="KW-0472">Membrane</keyword>
<protein>
    <recommendedName>
        <fullName evidence="3">histidine kinase</fullName>
        <ecNumber evidence="3">2.7.13.3</ecNumber>
    </recommendedName>
</protein>
<dbReference type="CDD" id="cd06225">
    <property type="entry name" value="HAMP"/>
    <property type="match status" value="1"/>
</dbReference>
<evidence type="ECO:0000256" key="4">
    <source>
        <dbReference type="ARBA" id="ARBA00022475"/>
    </source>
</evidence>
<dbReference type="InterPro" id="IPR050640">
    <property type="entry name" value="Bact_2-comp_sensor_kinase"/>
</dbReference>
<dbReference type="PROSITE" id="PS50885">
    <property type="entry name" value="HAMP"/>
    <property type="match status" value="1"/>
</dbReference>
<evidence type="ECO:0000256" key="5">
    <source>
        <dbReference type="ARBA" id="ARBA00022553"/>
    </source>
</evidence>
<keyword evidence="8" id="KW-0547">Nucleotide-binding</keyword>
<dbReference type="InterPro" id="IPR010559">
    <property type="entry name" value="Sig_transdc_His_kin_internal"/>
</dbReference>
<dbReference type="KEGG" id="vgu:HYG85_10420"/>
<dbReference type="SUPFAM" id="SSF55874">
    <property type="entry name" value="ATPase domain of HSP90 chaperone/DNA topoisomerase II/histidine kinase"/>
    <property type="match status" value="1"/>
</dbReference>
<evidence type="ECO:0000256" key="1">
    <source>
        <dbReference type="ARBA" id="ARBA00000085"/>
    </source>
</evidence>
<dbReference type="EC" id="2.7.13.3" evidence="3"/>
<proteinExistence type="predicted"/>
<evidence type="ECO:0000256" key="11">
    <source>
        <dbReference type="ARBA" id="ARBA00022989"/>
    </source>
</evidence>
<dbReference type="RefSeq" id="WP_212693421.1">
    <property type="nucleotide sequence ID" value="NZ_CP058561.1"/>
</dbReference>
<keyword evidence="11 14" id="KW-1133">Transmembrane helix</keyword>
<evidence type="ECO:0000259" key="15">
    <source>
        <dbReference type="PROSITE" id="PS50109"/>
    </source>
</evidence>
<dbReference type="Pfam" id="PF06580">
    <property type="entry name" value="His_kinase"/>
    <property type="match status" value="1"/>
</dbReference>
<feature type="domain" description="Histidine kinase" evidence="15">
    <location>
        <begin position="394"/>
        <end position="577"/>
    </location>
</feature>
<keyword evidence="5" id="KW-0597">Phosphoprotein</keyword>
<dbReference type="GO" id="GO:0000155">
    <property type="term" value="F:phosphorelay sensor kinase activity"/>
    <property type="evidence" value="ECO:0007669"/>
    <property type="project" value="InterPro"/>
</dbReference>
<dbReference type="Proteomes" id="UP000677305">
    <property type="component" value="Chromosome"/>
</dbReference>
<keyword evidence="9 17" id="KW-0418">Kinase</keyword>
<dbReference type="Gene3D" id="3.30.565.10">
    <property type="entry name" value="Histidine kinase-like ATPase, C-terminal domain"/>
    <property type="match status" value="1"/>
</dbReference>
<evidence type="ECO:0000256" key="3">
    <source>
        <dbReference type="ARBA" id="ARBA00012438"/>
    </source>
</evidence>
<feature type="domain" description="HAMP" evidence="16">
    <location>
        <begin position="321"/>
        <end position="373"/>
    </location>
</feature>
<gene>
    <name evidence="17" type="ORF">HYG85_10420</name>
</gene>
<dbReference type="PROSITE" id="PS50109">
    <property type="entry name" value="HIS_KIN"/>
    <property type="match status" value="1"/>
</dbReference>
<keyword evidence="10" id="KW-0067">ATP-binding</keyword>
<dbReference type="GO" id="GO:0005886">
    <property type="term" value="C:plasma membrane"/>
    <property type="evidence" value="ECO:0007669"/>
    <property type="project" value="UniProtKB-SubCell"/>
</dbReference>
<dbReference type="GO" id="GO:0005524">
    <property type="term" value="F:ATP binding"/>
    <property type="evidence" value="ECO:0007669"/>
    <property type="project" value="UniProtKB-KW"/>
</dbReference>
<dbReference type="EMBL" id="CP058561">
    <property type="protein sequence ID" value="QUH29318.1"/>
    <property type="molecule type" value="Genomic_DNA"/>
</dbReference>
<dbReference type="AlphaFoldDB" id="A0A8J8SC05"/>
<evidence type="ECO:0000256" key="12">
    <source>
        <dbReference type="ARBA" id="ARBA00023012"/>
    </source>
</evidence>
<keyword evidence="7 14" id="KW-0812">Transmembrane</keyword>
<evidence type="ECO:0000256" key="8">
    <source>
        <dbReference type="ARBA" id="ARBA00022741"/>
    </source>
</evidence>
<dbReference type="Gene3D" id="6.10.340.10">
    <property type="match status" value="1"/>
</dbReference>
<accession>A0A8J8SC05</accession>
<dbReference type="Pfam" id="PF02518">
    <property type="entry name" value="HATPase_c"/>
    <property type="match status" value="1"/>
</dbReference>
<evidence type="ECO:0000313" key="17">
    <source>
        <dbReference type="EMBL" id="QUH29318.1"/>
    </source>
</evidence>
<dbReference type="InterPro" id="IPR005467">
    <property type="entry name" value="His_kinase_dom"/>
</dbReference>
<evidence type="ECO:0000256" key="7">
    <source>
        <dbReference type="ARBA" id="ARBA00022692"/>
    </source>
</evidence>
<reference evidence="17 18" key="1">
    <citation type="submission" date="2020-07" db="EMBL/GenBank/DDBJ databases">
        <title>Vallitalea guaymasensis genome.</title>
        <authorList>
            <person name="Postec A."/>
        </authorList>
    </citation>
    <scope>NUCLEOTIDE SEQUENCE [LARGE SCALE GENOMIC DNA]</scope>
    <source>
        <strain evidence="17 18">Ra1766G1</strain>
    </source>
</reference>
<dbReference type="SUPFAM" id="SSF158472">
    <property type="entry name" value="HAMP domain-like"/>
    <property type="match status" value="1"/>
</dbReference>
<evidence type="ECO:0000256" key="13">
    <source>
        <dbReference type="ARBA" id="ARBA00023136"/>
    </source>
</evidence>
<dbReference type="InterPro" id="IPR036890">
    <property type="entry name" value="HATPase_C_sf"/>
</dbReference>
<dbReference type="InterPro" id="IPR003660">
    <property type="entry name" value="HAMP_dom"/>
</dbReference>
<organism evidence="17 18">
    <name type="scientific">Vallitalea guaymasensis</name>
    <dbReference type="NCBI Taxonomy" id="1185412"/>
    <lineage>
        <taxon>Bacteria</taxon>
        <taxon>Bacillati</taxon>
        <taxon>Bacillota</taxon>
        <taxon>Clostridia</taxon>
        <taxon>Lachnospirales</taxon>
        <taxon>Vallitaleaceae</taxon>
        <taxon>Vallitalea</taxon>
    </lineage>
</organism>
<sequence>MIHYRYSFRFKLITVFLISIFLLSILVMVTLPTYFSKTMNKEIDVLTDSTLTAIEHNLNSYFDELERITIMPYFNQSFMDSLLVINNSYYDELDTYNKFLLTQSIQYTLANYLQSTRVDVLSALFVTENLQSFITTKKYGQTSVINGYNFKGAQWYRQAIINNSNVTYINAHKQDYLQTPVAGQVFSVARLIKDPITMKTLGVLMADMDTNIIAKTFNNINLGVSSIITVYDGNNNLIYATKPISESLEDQIINYTGKKISSEKDDYRLIKRPLSKLPWHINILVSQSELNDKVKGMYIVGGLFIILELLITILIYYLMWNHITKPFNNMLMTIEKIQKGNRSLLFDESGKDEISYLCHNLNNMMYEIDDLVSREYKAIIEKQKAEYHALQSQIQPHFLFNTLNGLIGLNRLGERKKVEETIINLTGMMRYILNQQDTSSLEEEFKLLKRYCALQKLRFGERINYDFQLDPELEDVQVPKLLLQPLVENAIIHGLEPIHESGQLQVKAFIEKIEDKDYIYILVEDNGIGFDITKVSSNVGIANTKNRLMLINSSSEITIDSKEGEGTKINIKIPLNLENNSKAGSVDL</sequence>
<evidence type="ECO:0000256" key="9">
    <source>
        <dbReference type="ARBA" id="ARBA00022777"/>
    </source>
</evidence>
<comment type="subcellular location">
    <subcellularLocation>
        <location evidence="2">Cell membrane</location>
        <topology evidence="2">Multi-pass membrane protein</topology>
    </subcellularLocation>
</comment>
<evidence type="ECO:0000259" key="16">
    <source>
        <dbReference type="PROSITE" id="PS50885"/>
    </source>
</evidence>